<comment type="caution">
    <text evidence="1">The sequence shown here is derived from an EMBL/GenBank/DDBJ whole genome shotgun (WGS) entry which is preliminary data.</text>
</comment>
<dbReference type="Proteomes" id="UP001301728">
    <property type="component" value="Unassembled WGS sequence"/>
</dbReference>
<gene>
    <name evidence="1" type="ORF">VB854_27380</name>
</gene>
<sequence>MITLEEHIPGTDIPKKTDTYTSWESLTDRTYVGRHLPPAPKFNTEGNLPPVEDLAILYHKKKDANGNPITRYSKKSTLLFPYFVQWFTDGFLRIDHNNKFKNTNRLTLINNAIFVKIYVFLLGMV</sequence>
<reference evidence="1 2" key="1">
    <citation type="submission" date="2023-12" db="EMBL/GenBank/DDBJ databases">
        <title>Baltic Sea Cyanobacteria.</title>
        <authorList>
            <person name="Delbaje E."/>
            <person name="Fewer D.P."/>
            <person name="Shishido T.K."/>
        </authorList>
    </citation>
    <scope>NUCLEOTIDE SEQUENCE [LARGE SCALE GENOMIC DNA]</scope>
    <source>
        <strain evidence="1 2">CCNP 1315</strain>
    </source>
</reference>
<keyword evidence="2" id="KW-1185">Reference proteome</keyword>
<accession>A0ABU5U987</accession>
<evidence type="ECO:0000313" key="1">
    <source>
        <dbReference type="EMBL" id="MEA5522658.1"/>
    </source>
</evidence>
<dbReference type="EMBL" id="JAYGHT010000191">
    <property type="protein sequence ID" value="MEA5522658.1"/>
    <property type="molecule type" value="Genomic_DNA"/>
</dbReference>
<protein>
    <submittedName>
        <fullName evidence="1">Uncharacterized protein</fullName>
    </submittedName>
</protein>
<dbReference type="InterPro" id="IPR037120">
    <property type="entry name" value="Haem_peroxidase_sf_animal"/>
</dbReference>
<evidence type="ECO:0000313" key="2">
    <source>
        <dbReference type="Proteomes" id="UP001301728"/>
    </source>
</evidence>
<dbReference type="Gene3D" id="1.10.640.10">
    <property type="entry name" value="Haem peroxidase domain superfamily, animal type"/>
    <property type="match status" value="1"/>
</dbReference>
<proteinExistence type="predicted"/>
<dbReference type="RefSeq" id="WP_323220781.1">
    <property type="nucleotide sequence ID" value="NZ_JAYGHT010000191.1"/>
</dbReference>
<dbReference type="SUPFAM" id="SSF48113">
    <property type="entry name" value="Heme-dependent peroxidases"/>
    <property type="match status" value="1"/>
</dbReference>
<name>A0ABU5U987_9CYAN</name>
<organism evidence="1 2">
    <name type="scientific">Limnoraphis robusta CCNP1315</name>
    <dbReference type="NCBI Taxonomy" id="3110306"/>
    <lineage>
        <taxon>Bacteria</taxon>
        <taxon>Bacillati</taxon>
        <taxon>Cyanobacteriota</taxon>
        <taxon>Cyanophyceae</taxon>
        <taxon>Oscillatoriophycideae</taxon>
        <taxon>Oscillatoriales</taxon>
        <taxon>Sirenicapillariaceae</taxon>
        <taxon>Limnoraphis</taxon>
    </lineage>
</organism>
<dbReference type="InterPro" id="IPR010255">
    <property type="entry name" value="Haem_peroxidase_sf"/>
</dbReference>